<dbReference type="EMBL" id="JAWONS010000002">
    <property type="protein sequence ID" value="MDW2795976.1"/>
    <property type="molecule type" value="Genomic_DNA"/>
</dbReference>
<dbReference type="Pfam" id="PF07992">
    <property type="entry name" value="Pyr_redox_2"/>
    <property type="match status" value="1"/>
</dbReference>
<dbReference type="SUPFAM" id="SSF51971">
    <property type="entry name" value="Nucleotide-binding domain"/>
    <property type="match status" value="2"/>
</dbReference>
<dbReference type="RefSeq" id="WP_318062257.1">
    <property type="nucleotide sequence ID" value="NZ_JAWONS010000002.1"/>
</dbReference>
<dbReference type="InterPro" id="IPR017701">
    <property type="entry name" value="Se_rdtase_YgfK"/>
</dbReference>
<dbReference type="PROSITE" id="PS51379">
    <property type="entry name" value="4FE4S_FER_2"/>
    <property type="match status" value="1"/>
</dbReference>
<keyword evidence="2" id="KW-0285">Flavoprotein</keyword>
<protein>
    <recommendedName>
        <fullName evidence="14">dihydrouracil dehydrogenase (NAD(+))</fullName>
        <ecNumber evidence="14">1.3.1.1</ecNumber>
    </recommendedName>
    <alternativeName>
        <fullName evidence="9">Dihydrothymine dehydrogenase</fullName>
    </alternativeName>
    <alternativeName>
        <fullName evidence="8">Dihydrouracil dehydrogenase</fullName>
    </alternativeName>
</protein>
<keyword evidence="5" id="KW-0560">Oxidoreductase</keyword>
<evidence type="ECO:0000256" key="9">
    <source>
        <dbReference type="ARBA" id="ARBA00032722"/>
    </source>
</evidence>
<dbReference type="Pfam" id="PF14691">
    <property type="entry name" value="Fer4_20"/>
    <property type="match status" value="1"/>
</dbReference>
<evidence type="ECO:0000256" key="5">
    <source>
        <dbReference type="ARBA" id="ARBA00023002"/>
    </source>
</evidence>
<evidence type="ECO:0000259" key="15">
    <source>
        <dbReference type="PROSITE" id="PS51379"/>
    </source>
</evidence>
<dbReference type="InterPro" id="IPR036188">
    <property type="entry name" value="FAD/NAD-bd_sf"/>
</dbReference>
<dbReference type="InterPro" id="IPR009051">
    <property type="entry name" value="Helical_ferredxn"/>
</dbReference>
<evidence type="ECO:0000256" key="2">
    <source>
        <dbReference type="ARBA" id="ARBA00022630"/>
    </source>
</evidence>
<evidence type="ECO:0000313" key="17">
    <source>
        <dbReference type="Proteomes" id="UP001276854"/>
    </source>
</evidence>
<comment type="function">
    <text evidence="12">Involved in pyrimidine base degradation. Catalyzes physiologically the reduction of uracil to 5,6-dihydrouracil (DHU) by using NADH as a specific cosubstrate. It also catalyzes the reverse reaction and the reduction of thymine to 5,6-dihydrothymine (DHT).</text>
</comment>
<evidence type="ECO:0000256" key="8">
    <source>
        <dbReference type="ARBA" id="ARBA00030119"/>
    </source>
</evidence>
<evidence type="ECO:0000256" key="12">
    <source>
        <dbReference type="ARBA" id="ARBA00049578"/>
    </source>
</evidence>
<sequence>MGDKMTPMPFAQLMDWVMGEHKKKKSVFGVYRPYLAAESHNRELFGRTLETPIGPAAGPHTQLAQNIAAAYYAGSRFFELKTVQILDGDDLPVEKPCIRAEDECYNCEWSTELYVPQAQEEYIKAWFILSFMAKEYGLGRMDGFQFNMSVGYDLEGIKSPKINSFIDCMMEAGETETFQSCRQYLLNHVEEFRHVTKEDIEAISSRICNSVTLSTLHGCPPQEIERIAVYLIEEKGLNTFIKCNPTLLGYEFARNTLDEMGYDYVSFGEFHFLDDLQYEDAVPMLQRLMALAKERGSEFGVKLTNTFPVDVKNGELPSQEMYMSGRSLFPLSMALAARLSKEFNGALRISFSGGGDYHNIQKITDAGIWPVTVATTLLKPGGYQRLLQMAEQTRETSVSFQGVDVTKVSKLAKDSVTDSHYTKALKLLPERKMKKPVPLLDCYTAPCQEACPIHQDITTYLKLSGQGNYEEAMEVIAEKNPLPFITGSICAHNCMNMCTRNHYESPVNIRGAKLLCAEKGFEGYWKTIKKGGLTGKKTAIIGGGPAGLSAAYFLTKSGMPATIFEKSGSLGGVVKNVIPDFRISGHVIDKDIELCLSYGAEVRLNTEITDLSALKNQGFDSIILAAGASEPGVLNLKTGETINALHFLSEYRKKDKNVDIGKKVAVIGGGNTAMDTARAAVRTQGVEGVSLIYRRTKRYMPADEEELLLAMQDGVKFMELLSPAELVHGQLICSVMKLAAADESGRRAVIETTETVSIPADTVIAAVGEGIPKEFYLKNGIELTGRGRVLVNEETLETSVSGVYAIGDGLFGPGTVVEAIRDARMTAEAILGKKAARDFDNLPADPDKLYDKRGILKETLDDQEENTRCLGCKSICENCAEVCPNRANLALMVPGLTKHQILHVDYLCNECGNCRSFCPYDSAPYIDKFTLFANEADLNHSKNQGFTVIDRKTGAFLLKYMGSLYTGKKGEAVDAVPEGLLKIVETVINDYDYLLR</sequence>
<evidence type="ECO:0000256" key="6">
    <source>
        <dbReference type="ARBA" id="ARBA00023004"/>
    </source>
</evidence>
<evidence type="ECO:0000256" key="4">
    <source>
        <dbReference type="ARBA" id="ARBA00022723"/>
    </source>
</evidence>
<dbReference type="InterPro" id="IPR028261">
    <property type="entry name" value="DPD_II"/>
</dbReference>
<name>A0ABU4GEI1_9CLOT</name>
<organism evidence="16 17">
    <name type="scientific">Clostridium boliviensis</name>
    <dbReference type="NCBI Taxonomy" id="318465"/>
    <lineage>
        <taxon>Bacteria</taxon>
        <taxon>Bacillati</taxon>
        <taxon>Bacillota</taxon>
        <taxon>Clostridia</taxon>
        <taxon>Eubacteriales</taxon>
        <taxon>Clostridiaceae</taxon>
        <taxon>Clostridium</taxon>
    </lineage>
</organism>
<evidence type="ECO:0000256" key="3">
    <source>
        <dbReference type="ARBA" id="ARBA00022643"/>
    </source>
</evidence>
<comment type="catalytic activity">
    <reaction evidence="11">
        <text>5,6-dihydrouracil + NAD(+) = uracil + NADH + H(+)</text>
        <dbReference type="Rhea" id="RHEA:20189"/>
        <dbReference type="ChEBI" id="CHEBI:15378"/>
        <dbReference type="ChEBI" id="CHEBI:15901"/>
        <dbReference type="ChEBI" id="CHEBI:17568"/>
        <dbReference type="ChEBI" id="CHEBI:57540"/>
        <dbReference type="ChEBI" id="CHEBI:57945"/>
        <dbReference type="EC" id="1.3.1.1"/>
    </reaction>
</comment>
<keyword evidence="4" id="KW-0479">Metal-binding</keyword>
<keyword evidence="3" id="KW-0288">FMN</keyword>
<dbReference type="InterPro" id="IPR017900">
    <property type="entry name" value="4Fe4S_Fe_S_CS"/>
</dbReference>
<dbReference type="PROSITE" id="PS00198">
    <property type="entry name" value="4FE4S_FER_1"/>
    <property type="match status" value="1"/>
</dbReference>
<comment type="catalytic activity">
    <reaction evidence="10">
        <text>5,6-dihydrothymine + NAD(+) = thymine + NADH + H(+)</text>
        <dbReference type="Rhea" id="RHEA:28791"/>
        <dbReference type="ChEBI" id="CHEBI:15378"/>
        <dbReference type="ChEBI" id="CHEBI:17821"/>
        <dbReference type="ChEBI" id="CHEBI:27468"/>
        <dbReference type="ChEBI" id="CHEBI:57540"/>
        <dbReference type="ChEBI" id="CHEBI:57945"/>
        <dbReference type="EC" id="1.3.1.1"/>
    </reaction>
</comment>
<accession>A0ABU4GEI1</accession>
<gene>
    <name evidence="16" type="primary">ygfK</name>
    <name evidence="16" type="ORF">RZO55_00045</name>
</gene>
<dbReference type="PANTHER" id="PTHR43073">
    <property type="entry name" value="DIHYDROPYRIMIDINE DEHYDROGENASE [NADP(+)]"/>
    <property type="match status" value="1"/>
</dbReference>
<dbReference type="InterPro" id="IPR017896">
    <property type="entry name" value="4Fe4S_Fe-S-bd"/>
</dbReference>
<keyword evidence="6" id="KW-0408">Iron</keyword>
<dbReference type="PANTHER" id="PTHR43073:SF2">
    <property type="entry name" value="DIHYDROPYRIMIDINE DEHYDROGENASE [NADP(+)]"/>
    <property type="match status" value="1"/>
</dbReference>
<evidence type="ECO:0000256" key="1">
    <source>
        <dbReference type="ARBA" id="ARBA00001917"/>
    </source>
</evidence>
<dbReference type="Gene3D" id="3.50.50.60">
    <property type="entry name" value="FAD/NAD(P)-binding domain"/>
    <property type="match status" value="1"/>
</dbReference>
<dbReference type="SUPFAM" id="SSF51395">
    <property type="entry name" value="FMN-linked oxidoreductases"/>
    <property type="match status" value="1"/>
</dbReference>
<evidence type="ECO:0000256" key="14">
    <source>
        <dbReference type="ARBA" id="ARBA00049728"/>
    </source>
</evidence>
<evidence type="ECO:0000256" key="11">
    <source>
        <dbReference type="ARBA" id="ARBA00048792"/>
    </source>
</evidence>
<evidence type="ECO:0000256" key="13">
    <source>
        <dbReference type="ARBA" id="ARBA00049714"/>
    </source>
</evidence>
<keyword evidence="17" id="KW-1185">Reference proteome</keyword>
<dbReference type="SUPFAM" id="SSF54862">
    <property type="entry name" value="4Fe-4S ferredoxins"/>
    <property type="match status" value="1"/>
</dbReference>
<comment type="cofactor">
    <cofactor evidence="1">
        <name>FMN</name>
        <dbReference type="ChEBI" id="CHEBI:58210"/>
    </cofactor>
</comment>
<evidence type="ECO:0000256" key="10">
    <source>
        <dbReference type="ARBA" id="ARBA00047685"/>
    </source>
</evidence>
<comment type="subunit">
    <text evidence="13">Heterotetramer of 2 PreA and 2 PreT subunits.</text>
</comment>
<comment type="caution">
    <text evidence="16">The sequence shown here is derived from an EMBL/GenBank/DDBJ whole genome shotgun (WGS) entry which is preliminary data.</text>
</comment>
<feature type="domain" description="4Fe-4S ferredoxin-type" evidence="15">
    <location>
        <begin position="900"/>
        <end position="928"/>
    </location>
</feature>
<dbReference type="Gene3D" id="1.10.1060.10">
    <property type="entry name" value="Alpha-helical ferredoxin"/>
    <property type="match status" value="1"/>
</dbReference>
<dbReference type="SUPFAM" id="SSF46548">
    <property type="entry name" value="alpha-helical ferredoxin"/>
    <property type="match status" value="1"/>
</dbReference>
<dbReference type="InterPro" id="IPR023753">
    <property type="entry name" value="FAD/NAD-binding_dom"/>
</dbReference>
<reference evidence="16 17" key="1">
    <citation type="submission" date="2023-10" db="EMBL/GenBank/DDBJ databases">
        <title>A novel Glycoside Hydrolase 43-Like Enzyme from Clostrdium boliviensis is an Endo-xylanase, and a Candidate for Xylooligosaccharides Production from Different Xylan Substrates.</title>
        <authorList>
            <person name="Alvarez M.T."/>
            <person name="Rocabado-Villegas L.R."/>
            <person name="Salas-Veizaga D.M."/>
            <person name="Linares-Pasten J.A."/>
            <person name="Gudmundsdottir E.E."/>
            <person name="Hreggvidsson G.O."/>
            <person name="Adlercreutz P."/>
            <person name="Nordberg Karlsson E."/>
        </authorList>
    </citation>
    <scope>NUCLEOTIDE SEQUENCE [LARGE SCALE GENOMIC DNA]</scope>
    <source>
        <strain evidence="16 17">E-1</strain>
    </source>
</reference>
<dbReference type="Gene3D" id="3.40.50.720">
    <property type="entry name" value="NAD(P)-binding Rossmann-like Domain"/>
    <property type="match status" value="1"/>
</dbReference>
<dbReference type="Proteomes" id="UP001276854">
    <property type="component" value="Unassembled WGS sequence"/>
</dbReference>
<dbReference type="NCBIfam" id="TIGR03315">
    <property type="entry name" value="Se_ygfK"/>
    <property type="match status" value="1"/>
</dbReference>
<keyword evidence="7" id="KW-0411">Iron-sulfur</keyword>
<evidence type="ECO:0000313" key="16">
    <source>
        <dbReference type="EMBL" id="MDW2795976.1"/>
    </source>
</evidence>
<dbReference type="EC" id="1.3.1.1" evidence="14"/>
<evidence type="ECO:0000256" key="7">
    <source>
        <dbReference type="ARBA" id="ARBA00023014"/>
    </source>
</evidence>
<proteinExistence type="predicted"/>
<dbReference type="PRINTS" id="PR00419">
    <property type="entry name" value="ADXRDTASE"/>
</dbReference>